<dbReference type="Proteomes" id="UP000186104">
    <property type="component" value="Chromosome"/>
</dbReference>
<evidence type="ECO:0000256" key="4">
    <source>
        <dbReference type="ARBA" id="ARBA00022475"/>
    </source>
</evidence>
<evidence type="ECO:0000256" key="9">
    <source>
        <dbReference type="ARBA" id="ARBA00022946"/>
    </source>
</evidence>
<evidence type="ECO:0000256" key="19">
    <source>
        <dbReference type="ARBA" id="ARBA00047588"/>
    </source>
</evidence>
<dbReference type="GO" id="GO:0016020">
    <property type="term" value="C:membrane"/>
    <property type="evidence" value="ECO:0007669"/>
    <property type="project" value="UniProtKB-SubCell"/>
</dbReference>
<comment type="catalytic activity">
    <reaction evidence="22">
        <text>dodecanoyl-CoA + H2O = dodecanoate + CoA + H(+)</text>
        <dbReference type="Rhea" id="RHEA:30135"/>
        <dbReference type="ChEBI" id="CHEBI:15377"/>
        <dbReference type="ChEBI" id="CHEBI:15378"/>
        <dbReference type="ChEBI" id="CHEBI:18262"/>
        <dbReference type="ChEBI" id="CHEBI:57287"/>
        <dbReference type="ChEBI" id="CHEBI:57375"/>
    </reaction>
    <physiologicalReaction direction="left-to-right" evidence="22">
        <dbReference type="Rhea" id="RHEA:30136"/>
    </physiologicalReaction>
</comment>
<evidence type="ECO:0000256" key="2">
    <source>
        <dbReference type="ARBA" id="ARBA00004496"/>
    </source>
</evidence>
<proteinExistence type="inferred from homology"/>
<dbReference type="InterPro" id="IPR029069">
    <property type="entry name" value="HotDog_dom_sf"/>
</dbReference>
<keyword evidence="9" id="KW-0809">Transit peptide</keyword>
<evidence type="ECO:0000256" key="22">
    <source>
        <dbReference type="ARBA" id="ARBA00048074"/>
    </source>
</evidence>
<gene>
    <name evidence="25" type="ORF">BJL86_0400</name>
    <name evidence="26" type="ORF">BJL86_0539</name>
</gene>
<feature type="domain" description="Thioesterase" evidence="24">
    <location>
        <begin position="77"/>
        <end position="150"/>
    </location>
</feature>
<evidence type="ECO:0000313" key="26">
    <source>
        <dbReference type="EMBL" id="ANI91342.1"/>
    </source>
</evidence>
<comment type="catalytic activity">
    <reaction evidence="23">
        <text>tetradecanoyl-CoA + H2O = tetradecanoate + CoA + H(+)</text>
        <dbReference type="Rhea" id="RHEA:40119"/>
        <dbReference type="ChEBI" id="CHEBI:15377"/>
        <dbReference type="ChEBI" id="CHEBI:15378"/>
        <dbReference type="ChEBI" id="CHEBI:30807"/>
        <dbReference type="ChEBI" id="CHEBI:57287"/>
        <dbReference type="ChEBI" id="CHEBI:57385"/>
    </reaction>
    <physiologicalReaction direction="left-to-right" evidence="23">
        <dbReference type="Rhea" id="RHEA:40120"/>
    </physiologicalReaction>
</comment>
<evidence type="ECO:0000256" key="15">
    <source>
        <dbReference type="ARBA" id="ARBA00038456"/>
    </source>
</evidence>
<dbReference type="EMBL" id="CP015961">
    <property type="protein sequence ID" value="ANI91342.1"/>
    <property type="molecule type" value="Genomic_DNA"/>
</dbReference>
<dbReference type="InterPro" id="IPR006683">
    <property type="entry name" value="Thioestr_dom"/>
</dbReference>
<evidence type="ECO:0000256" key="13">
    <source>
        <dbReference type="ARBA" id="ARBA00035852"/>
    </source>
</evidence>
<evidence type="ECO:0000256" key="20">
    <source>
        <dbReference type="ARBA" id="ARBA00047734"/>
    </source>
</evidence>
<keyword evidence="6" id="KW-0053">Apoptosis</keyword>
<evidence type="ECO:0000313" key="25">
    <source>
        <dbReference type="EMBL" id="ANI91210.1"/>
    </source>
</evidence>
<keyword evidence="7" id="KW-0378">Hydrolase</keyword>
<comment type="catalytic activity">
    <reaction evidence="20">
        <text>hexadecanoyl-CoA + H2O = hexadecanoate + CoA + H(+)</text>
        <dbReference type="Rhea" id="RHEA:16645"/>
        <dbReference type="ChEBI" id="CHEBI:7896"/>
        <dbReference type="ChEBI" id="CHEBI:15377"/>
        <dbReference type="ChEBI" id="CHEBI:15378"/>
        <dbReference type="ChEBI" id="CHEBI:57287"/>
        <dbReference type="ChEBI" id="CHEBI:57379"/>
        <dbReference type="EC" id="3.1.2.2"/>
    </reaction>
    <physiologicalReaction direction="left-to-right" evidence="20">
        <dbReference type="Rhea" id="RHEA:16646"/>
    </physiologicalReaction>
</comment>
<dbReference type="EMBL" id="CP015961">
    <property type="protein sequence ID" value="ANI91210.1"/>
    <property type="molecule type" value="Genomic_DNA"/>
</dbReference>
<evidence type="ECO:0000256" key="11">
    <source>
        <dbReference type="ARBA" id="ARBA00023136"/>
    </source>
</evidence>
<evidence type="ECO:0000256" key="16">
    <source>
        <dbReference type="ARBA" id="ARBA00038848"/>
    </source>
</evidence>
<keyword evidence="27" id="KW-1185">Reference proteome</keyword>
<evidence type="ECO:0000256" key="10">
    <source>
        <dbReference type="ARBA" id="ARBA00023098"/>
    </source>
</evidence>
<evidence type="ECO:0000256" key="18">
    <source>
        <dbReference type="ARBA" id="ARBA00043210"/>
    </source>
</evidence>
<dbReference type="RefSeq" id="WP_008379464.1">
    <property type="nucleotide sequence ID" value="NZ_CP015961.1"/>
</dbReference>
<keyword evidence="4" id="KW-1003">Cell membrane</keyword>
<dbReference type="PANTHER" id="PTHR12418">
    <property type="entry name" value="ACYL-COENZYME A THIOESTERASE THEM4"/>
    <property type="match status" value="1"/>
</dbReference>
<dbReference type="EC" id="3.1.2.2" evidence="16"/>
<evidence type="ECO:0000256" key="7">
    <source>
        <dbReference type="ARBA" id="ARBA00022801"/>
    </source>
</evidence>
<reference evidence="26 27" key="1">
    <citation type="submission" date="2016-06" db="EMBL/GenBank/DDBJ databases">
        <title>Complete genome sequence of a saline-alkali tolerant type strain Dietzia timorensis ID05-A0528T.</title>
        <authorList>
            <person name="Wu X."/>
        </authorList>
    </citation>
    <scope>NUCLEOTIDE SEQUENCE [LARGE SCALE GENOMIC DNA]</scope>
    <source>
        <strain evidence="26 27">ID05-A0528</strain>
    </source>
</reference>
<dbReference type="Pfam" id="PF03061">
    <property type="entry name" value="4HBT"/>
    <property type="match status" value="1"/>
</dbReference>
<keyword evidence="5" id="KW-0963">Cytoplasm</keyword>
<dbReference type="InterPro" id="IPR052365">
    <property type="entry name" value="THEM4/THEM5_acyl-CoA_thioest"/>
</dbReference>
<dbReference type="Gene3D" id="3.10.129.10">
    <property type="entry name" value="Hotdog Thioesterase"/>
    <property type="match status" value="1"/>
</dbReference>
<evidence type="ECO:0000256" key="8">
    <source>
        <dbReference type="ARBA" id="ARBA00022832"/>
    </source>
</evidence>
<keyword evidence="8" id="KW-0276">Fatty acid metabolism</keyword>
<evidence type="ECO:0000256" key="3">
    <source>
        <dbReference type="ARBA" id="ARBA00004632"/>
    </source>
</evidence>
<comment type="catalytic activity">
    <reaction evidence="14">
        <text>(9Z)-octadecenoyl-CoA + H2O = (9Z)-octadecenoate + CoA + H(+)</text>
        <dbReference type="Rhea" id="RHEA:40139"/>
        <dbReference type="ChEBI" id="CHEBI:15377"/>
        <dbReference type="ChEBI" id="CHEBI:15378"/>
        <dbReference type="ChEBI" id="CHEBI:30823"/>
        <dbReference type="ChEBI" id="CHEBI:57287"/>
        <dbReference type="ChEBI" id="CHEBI:57387"/>
    </reaction>
    <physiologicalReaction direction="left-to-right" evidence="14">
        <dbReference type="Rhea" id="RHEA:40140"/>
    </physiologicalReaction>
</comment>
<comment type="catalytic activity">
    <reaction evidence="19">
        <text>octanoyl-CoA + H2O = octanoate + CoA + H(+)</text>
        <dbReference type="Rhea" id="RHEA:30143"/>
        <dbReference type="ChEBI" id="CHEBI:15377"/>
        <dbReference type="ChEBI" id="CHEBI:15378"/>
        <dbReference type="ChEBI" id="CHEBI:25646"/>
        <dbReference type="ChEBI" id="CHEBI:57287"/>
        <dbReference type="ChEBI" id="CHEBI:57386"/>
    </reaction>
    <physiologicalReaction direction="left-to-right" evidence="19">
        <dbReference type="Rhea" id="RHEA:30144"/>
    </physiologicalReaction>
</comment>
<evidence type="ECO:0000256" key="14">
    <source>
        <dbReference type="ARBA" id="ARBA00037002"/>
    </source>
</evidence>
<dbReference type="SUPFAM" id="SSF54637">
    <property type="entry name" value="Thioesterase/thiol ester dehydrase-isomerase"/>
    <property type="match status" value="1"/>
</dbReference>
<evidence type="ECO:0000256" key="1">
    <source>
        <dbReference type="ARBA" id="ARBA00004170"/>
    </source>
</evidence>
<evidence type="ECO:0000256" key="5">
    <source>
        <dbReference type="ARBA" id="ARBA00022490"/>
    </source>
</evidence>
<protein>
    <recommendedName>
        <fullName evidence="17">Acyl-coenzyme A thioesterase THEM4</fullName>
        <ecNumber evidence="16">3.1.2.2</ecNumber>
    </recommendedName>
    <alternativeName>
        <fullName evidence="18">Thioesterase superfamily member 4</fullName>
    </alternativeName>
</protein>
<evidence type="ECO:0000256" key="6">
    <source>
        <dbReference type="ARBA" id="ARBA00022703"/>
    </source>
</evidence>
<dbReference type="GO" id="GO:0005737">
    <property type="term" value="C:cytoplasm"/>
    <property type="evidence" value="ECO:0007669"/>
    <property type="project" value="UniProtKB-SubCell"/>
</dbReference>
<evidence type="ECO:0000256" key="21">
    <source>
        <dbReference type="ARBA" id="ARBA00047969"/>
    </source>
</evidence>
<organism evidence="26 27">
    <name type="scientific">Dietzia timorensis</name>
    <dbReference type="NCBI Taxonomy" id="499555"/>
    <lineage>
        <taxon>Bacteria</taxon>
        <taxon>Bacillati</taxon>
        <taxon>Actinomycetota</taxon>
        <taxon>Actinomycetes</taxon>
        <taxon>Mycobacteriales</taxon>
        <taxon>Dietziaceae</taxon>
        <taxon>Dietzia</taxon>
    </lineage>
</organism>
<comment type="catalytic activity">
    <reaction evidence="13">
        <text>(5Z,8Z,11Z,14Z)-eicosatetraenoyl-CoA + H2O = (5Z,8Z,11Z,14Z)-eicosatetraenoate + CoA + H(+)</text>
        <dbReference type="Rhea" id="RHEA:40151"/>
        <dbReference type="ChEBI" id="CHEBI:15377"/>
        <dbReference type="ChEBI" id="CHEBI:15378"/>
        <dbReference type="ChEBI" id="CHEBI:32395"/>
        <dbReference type="ChEBI" id="CHEBI:57287"/>
        <dbReference type="ChEBI" id="CHEBI:57368"/>
    </reaction>
    <physiologicalReaction direction="left-to-right" evidence="13">
        <dbReference type="Rhea" id="RHEA:40152"/>
    </physiologicalReaction>
</comment>
<dbReference type="GO" id="GO:0006631">
    <property type="term" value="P:fatty acid metabolic process"/>
    <property type="evidence" value="ECO:0007669"/>
    <property type="project" value="UniProtKB-KW"/>
</dbReference>
<dbReference type="STRING" id="499555.BJL86_0400"/>
<dbReference type="GO" id="GO:0016787">
    <property type="term" value="F:hydrolase activity"/>
    <property type="evidence" value="ECO:0007669"/>
    <property type="project" value="UniProtKB-KW"/>
</dbReference>
<keyword evidence="12" id="KW-0966">Cell projection</keyword>
<dbReference type="AlphaFoldDB" id="A0A173LKU7"/>
<name>A0A173LKU7_9ACTN</name>
<comment type="subcellular location">
    <subcellularLocation>
        <location evidence="3">Cell projection</location>
        <location evidence="3">Ruffle membrane</location>
    </subcellularLocation>
    <subcellularLocation>
        <location evidence="2">Cytoplasm</location>
    </subcellularLocation>
    <subcellularLocation>
        <location evidence="1">Membrane</location>
        <topology evidence="1">Peripheral membrane protein</topology>
    </subcellularLocation>
</comment>
<dbReference type="PANTHER" id="PTHR12418:SF19">
    <property type="entry name" value="ACYL-COENZYME A THIOESTERASE THEM4"/>
    <property type="match status" value="1"/>
</dbReference>
<dbReference type="KEGG" id="dtm:BJL86_0539"/>
<evidence type="ECO:0000313" key="27">
    <source>
        <dbReference type="Proteomes" id="UP000186104"/>
    </source>
</evidence>
<comment type="catalytic activity">
    <reaction evidence="21">
        <text>decanoyl-CoA + H2O = decanoate + CoA + H(+)</text>
        <dbReference type="Rhea" id="RHEA:40059"/>
        <dbReference type="ChEBI" id="CHEBI:15377"/>
        <dbReference type="ChEBI" id="CHEBI:15378"/>
        <dbReference type="ChEBI" id="CHEBI:27689"/>
        <dbReference type="ChEBI" id="CHEBI:57287"/>
        <dbReference type="ChEBI" id="CHEBI:61430"/>
    </reaction>
    <physiologicalReaction direction="left-to-right" evidence="21">
        <dbReference type="Rhea" id="RHEA:40060"/>
    </physiologicalReaction>
</comment>
<dbReference type="KEGG" id="dtm:BJL86_0400"/>
<evidence type="ECO:0000256" key="17">
    <source>
        <dbReference type="ARBA" id="ARBA00040123"/>
    </source>
</evidence>
<dbReference type="CDD" id="cd03443">
    <property type="entry name" value="PaaI_thioesterase"/>
    <property type="match status" value="1"/>
</dbReference>
<accession>A0A173LKU7</accession>
<evidence type="ECO:0000256" key="23">
    <source>
        <dbReference type="ARBA" id="ARBA00048180"/>
    </source>
</evidence>
<sequence>MDTFRDKAGGPIGTDIDTWVRSFTRMESGSSELPPHHPNCLGCGPENPNGHFLSVRRDGDGVVAHHQFDQRHVGAPGIAHGGAVATVIDDLFGFLLYSVGELAVTRRLELEYLAPALLDTPYILRAAVRSRDGRKLDLTSTMEDAEGRTVITATALFIVVEVEHFLQSQRNSRA</sequence>
<keyword evidence="10" id="KW-0443">Lipid metabolism</keyword>
<keyword evidence="11" id="KW-0472">Membrane</keyword>
<dbReference type="OrthoDB" id="5505920at2"/>
<evidence type="ECO:0000259" key="24">
    <source>
        <dbReference type="Pfam" id="PF03061"/>
    </source>
</evidence>
<comment type="similarity">
    <text evidence="15">Belongs to the THEM4/THEM5 thioesterase family.</text>
</comment>
<evidence type="ECO:0000256" key="12">
    <source>
        <dbReference type="ARBA" id="ARBA00023273"/>
    </source>
</evidence>